<dbReference type="HOGENOM" id="CLU_3377959_0_0_1"/>
<protein>
    <submittedName>
        <fullName evidence="1">Uncharacterized protein</fullName>
    </submittedName>
</protein>
<sequence>MQPNCLDRIKQINHFPIGLNKLTFQLPNHSVTYP</sequence>
<evidence type="ECO:0000313" key="1">
    <source>
        <dbReference type="EnsemblPlants" id="KQK96340"/>
    </source>
</evidence>
<dbReference type="Gramene" id="KQK96340">
    <property type="protein sequence ID" value="KQK96340"/>
    <property type="gene ID" value="SETIT_012983mg"/>
</dbReference>
<evidence type="ECO:0000313" key="2">
    <source>
        <dbReference type="Proteomes" id="UP000004995"/>
    </source>
</evidence>
<organism evidence="1 2">
    <name type="scientific">Setaria italica</name>
    <name type="common">Foxtail millet</name>
    <name type="synonym">Panicum italicum</name>
    <dbReference type="NCBI Taxonomy" id="4555"/>
    <lineage>
        <taxon>Eukaryota</taxon>
        <taxon>Viridiplantae</taxon>
        <taxon>Streptophyta</taxon>
        <taxon>Embryophyta</taxon>
        <taxon>Tracheophyta</taxon>
        <taxon>Spermatophyta</taxon>
        <taxon>Magnoliopsida</taxon>
        <taxon>Liliopsida</taxon>
        <taxon>Poales</taxon>
        <taxon>Poaceae</taxon>
        <taxon>PACMAD clade</taxon>
        <taxon>Panicoideae</taxon>
        <taxon>Panicodae</taxon>
        <taxon>Paniceae</taxon>
        <taxon>Cenchrinae</taxon>
        <taxon>Setaria</taxon>
    </lineage>
</organism>
<dbReference type="EMBL" id="AGNK02004092">
    <property type="status" value="NOT_ANNOTATED_CDS"/>
    <property type="molecule type" value="Genomic_DNA"/>
</dbReference>
<dbReference type="Proteomes" id="UP000004995">
    <property type="component" value="Unassembled WGS sequence"/>
</dbReference>
<accession>K3YFG5</accession>
<dbReference type="EnsemblPlants" id="KQK96340">
    <property type="protein sequence ID" value="KQK96340"/>
    <property type="gene ID" value="SETIT_012983mg"/>
</dbReference>
<dbReference type="AlphaFoldDB" id="K3YFG5"/>
<proteinExistence type="predicted"/>
<reference evidence="1" key="2">
    <citation type="submission" date="2018-08" db="UniProtKB">
        <authorList>
            <consortium name="EnsemblPlants"/>
        </authorList>
    </citation>
    <scope>IDENTIFICATION</scope>
    <source>
        <strain evidence="1">Yugu1</strain>
    </source>
</reference>
<reference evidence="2" key="1">
    <citation type="journal article" date="2012" name="Nat. Biotechnol.">
        <title>Reference genome sequence of the model plant Setaria.</title>
        <authorList>
            <person name="Bennetzen J.L."/>
            <person name="Schmutz J."/>
            <person name="Wang H."/>
            <person name="Percifield R."/>
            <person name="Hawkins J."/>
            <person name="Pontaroli A.C."/>
            <person name="Estep M."/>
            <person name="Feng L."/>
            <person name="Vaughn J.N."/>
            <person name="Grimwood J."/>
            <person name="Jenkins J."/>
            <person name="Barry K."/>
            <person name="Lindquist E."/>
            <person name="Hellsten U."/>
            <person name="Deshpande S."/>
            <person name="Wang X."/>
            <person name="Wu X."/>
            <person name="Mitros T."/>
            <person name="Triplett J."/>
            <person name="Yang X."/>
            <person name="Ye C.Y."/>
            <person name="Mauro-Herrera M."/>
            <person name="Wang L."/>
            <person name="Li P."/>
            <person name="Sharma M."/>
            <person name="Sharma R."/>
            <person name="Ronald P.C."/>
            <person name="Panaud O."/>
            <person name="Kellogg E.A."/>
            <person name="Brutnell T.P."/>
            <person name="Doust A.N."/>
            <person name="Tuskan G.A."/>
            <person name="Rokhsar D."/>
            <person name="Devos K.M."/>
        </authorList>
    </citation>
    <scope>NUCLEOTIDE SEQUENCE [LARGE SCALE GENOMIC DNA]</scope>
    <source>
        <strain evidence="2">cv. Yugu1</strain>
    </source>
</reference>
<dbReference type="InParanoid" id="K3YFG5"/>
<name>K3YFG5_SETIT</name>
<keyword evidence="2" id="KW-1185">Reference proteome</keyword>